<protein>
    <recommendedName>
        <fullName evidence="1">Condensin II complex subunit H2 N-terminal domain-containing protein</fullName>
    </recommendedName>
</protein>
<dbReference type="OrthoDB" id="10038475at2759"/>
<organism evidence="2 3">
    <name type="scientific">Diabrotica balteata</name>
    <name type="common">Banded cucumber beetle</name>
    <dbReference type="NCBI Taxonomy" id="107213"/>
    <lineage>
        <taxon>Eukaryota</taxon>
        <taxon>Metazoa</taxon>
        <taxon>Ecdysozoa</taxon>
        <taxon>Arthropoda</taxon>
        <taxon>Hexapoda</taxon>
        <taxon>Insecta</taxon>
        <taxon>Pterygota</taxon>
        <taxon>Neoptera</taxon>
        <taxon>Endopterygota</taxon>
        <taxon>Coleoptera</taxon>
        <taxon>Polyphaga</taxon>
        <taxon>Cucujiformia</taxon>
        <taxon>Chrysomeloidea</taxon>
        <taxon>Chrysomelidae</taxon>
        <taxon>Galerucinae</taxon>
        <taxon>Diabroticina</taxon>
        <taxon>Diabroticites</taxon>
        <taxon>Diabrotica</taxon>
    </lineage>
</organism>
<evidence type="ECO:0000259" key="1">
    <source>
        <dbReference type="Pfam" id="PF06278"/>
    </source>
</evidence>
<dbReference type="EMBL" id="OU898279">
    <property type="protein sequence ID" value="CAG9833389.1"/>
    <property type="molecule type" value="Genomic_DNA"/>
</dbReference>
<proteinExistence type="predicted"/>
<dbReference type="AlphaFoldDB" id="A0A9N9T124"/>
<gene>
    <name evidence="2" type="ORF">DIABBA_LOCUS6796</name>
</gene>
<sequence>MDDEGYDNRSEIGKLINKLEKLRKKPQLDNELSSALDIFRDKVTRQKAYLINGIFNINFAEAALFIQSCAELYSKKIDLLWDQFLELHTRLIQYDCDHQKKT</sequence>
<dbReference type="Pfam" id="PF06278">
    <property type="entry name" value="CNDH2_N"/>
    <property type="match status" value="1"/>
</dbReference>
<dbReference type="InterPro" id="IPR009378">
    <property type="entry name" value="H2_N"/>
</dbReference>
<evidence type="ECO:0000313" key="2">
    <source>
        <dbReference type="EMBL" id="CAG9833389.1"/>
    </source>
</evidence>
<keyword evidence="3" id="KW-1185">Reference proteome</keyword>
<dbReference type="Proteomes" id="UP001153709">
    <property type="component" value="Chromosome 4"/>
</dbReference>
<name>A0A9N9T124_DIABA</name>
<evidence type="ECO:0000313" key="3">
    <source>
        <dbReference type="Proteomes" id="UP001153709"/>
    </source>
</evidence>
<accession>A0A9N9T124</accession>
<feature type="domain" description="Condensin II complex subunit H2 N-terminal" evidence="1">
    <location>
        <begin position="31"/>
        <end position="85"/>
    </location>
</feature>
<reference evidence="2" key="1">
    <citation type="submission" date="2022-01" db="EMBL/GenBank/DDBJ databases">
        <authorList>
            <person name="King R."/>
        </authorList>
    </citation>
    <scope>NUCLEOTIDE SEQUENCE</scope>
</reference>